<keyword evidence="3 5" id="KW-0378">Hydrolase</keyword>
<evidence type="ECO:0000313" key="6">
    <source>
        <dbReference type="EMBL" id="MXV50487.1"/>
    </source>
</evidence>
<comment type="similarity">
    <text evidence="1 5">Belongs to the DNA glycosylase MPG family.</text>
</comment>
<keyword evidence="2 5" id="KW-0227">DNA damage</keyword>
<keyword evidence="7" id="KW-1185">Reference proteome</keyword>
<dbReference type="FunFam" id="3.10.300.10:FF:000001">
    <property type="entry name" value="Putative 3-methyladenine DNA glycosylase"/>
    <property type="match status" value="1"/>
</dbReference>
<proteinExistence type="inferred from homology"/>
<dbReference type="Pfam" id="PF02245">
    <property type="entry name" value="Pur_DNA_glyco"/>
    <property type="match status" value="1"/>
</dbReference>
<dbReference type="GO" id="GO:0003677">
    <property type="term" value="F:DNA binding"/>
    <property type="evidence" value="ECO:0007669"/>
    <property type="project" value="InterPro"/>
</dbReference>
<dbReference type="PANTHER" id="PTHR10429">
    <property type="entry name" value="DNA-3-METHYLADENINE GLYCOSYLASE"/>
    <property type="match status" value="1"/>
</dbReference>
<dbReference type="CDD" id="cd00540">
    <property type="entry name" value="AAG"/>
    <property type="match status" value="1"/>
</dbReference>
<comment type="caution">
    <text evidence="6">The sequence shown here is derived from an EMBL/GenBank/DDBJ whole genome shotgun (WGS) entry which is preliminary data.</text>
</comment>
<sequence length="209" mass="23323">MKLSDDFYRREDVVLIAKELLGKFLYTRINGIVTGGMIVETEAYRGPEDRGSHAYNGRRTPRNETMYAAGGHVYMYICYGIHDMLNIVTGQEGTSHAVLIRAVDPTEGIDIMRERRNIFGNDSQLCKGPGALAKALGLAKIHNGTSLHGSEIWIEDRNVNYSEDQIIASPRIGMNFAGPYKTIPWRFYVKGNKNVSGKKYTSVNEAAES</sequence>
<organism evidence="6 7">
    <name type="scientific">Hufsiella arboris</name>
    <dbReference type="NCBI Taxonomy" id="2695275"/>
    <lineage>
        <taxon>Bacteria</taxon>
        <taxon>Pseudomonadati</taxon>
        <taxon>Bacteroidota</taxon>
        <taxon>Sphingobacteriia</taxon>
        <taxon>Sphingobacteriales</taxon>
        <taxon>Sphingobacteriaceae</taxon>
        <taxon>Hufsiella</taxon>
    </lineage>
</organism>
<dbReference type="NCBIfam" id="NF002003">
    <property type="entry name" value="PRK00802.1-3"/>
    <property type="match status" value="1"/>
</dbReference>
<dbReference type="Proteomes" id="UP000466586">
    <property type="component" value="Unassembled WGS sequence"/>
</dbReference>
<dbReference type="GO" id="GO:0003905">
    <property type="term" value="F:alkylbase DNA N-glycosylase activity"/>
    <property type="evidence" value="ECO:0007669"/>
    <property type="project" value="InterPro"/>
</dbReference>
<evidence type="ECO:0000256" key="1">
    <source>
        <dbReference type="ARBA" id="ARBA00009232"/>
    </source>
</evidence>
<dbReference type="PANTHER" id="PTHR10429:SF0">
    <property type="entry name" value="DNA-3-METHYLADENINE GLYCOSYLASE"/>
    <property type="match status" value="1"/>
</dbReference>
<dbReference type="Gene3D" id="3.10.300.10">
    <property type="entry name" value="Methylpurine-DNA glycosylase (MPG)"/>
    <property type="match status" value="1"/>
</dbReference>
<dbReference type="InterPro" id="IPR011034">
    <property type="entry name" value="Formyl_transferase-like_C_sf"/>
</dbReference>
<evidence type="ECO:0000256" key="5">
    <source>
        <dbReference type="HAMAP-Rule" id="MF_00527"/>
    </source>
</evidence>
<dbReference type="HAMAP" id="MF_00527">
    <property type="entry name" value="3MGH"/>
    <property type="match status" value="1"/>
</dbReference>
<gene>
    <name evidence="6" type="ORF">GS399_05835</name>
</gene>
<dbReference type="NCBIfam" id="TIGR00567">
    <property type="entry name" value="3mg"/>
    <property type="match status" value="1"/>
</dbReference>
<name>A0A7K1Y7E8_9SPHI</name>
<evidence type="ECO:0000256" key="4">
    <source>
        <dbReference type="ARBA" id="ARBA00023204"/>
    </source>
</evidence>
<dbReference type="InterPro" id="IPR003180">
    <property type="entry name" value="MPG"/>
</dbReference>
<dbReference type="EMBL" id="WVHT01000002">
    <property type="protein sequence ID" value="MXV50487.1"/>
    <property type="molecule type" value="Genomic_DNA"/>
</dbReference>
<protein>
    <recommendedName>
        <fullName evidence="5">Putative 3-methyladenine DNA glycosylase</fullName>
        <ecNumber evidence="5">3.2.2.-</ecNumber>
    </recommendedName>
</protein>
<dbReference type="RefSeq" id="WP_160843656.1">
    <property type="nucleotide sequence ID" value="NZ_WVHT01000002.1"/>
</dbReference>
<keyword evidence="6" id="KW-0326">Glycosidase</keyword>
<evidence type="ECO:0000256" key="2">
    <source>
        <dbReference type="ARBA" id="ARBA00022763"/>
    </source>
</evidence>
<evidence type="ECO:0000313" key="7">
    <source>
        <dbReference type="Proteomes" id="UP000466586"/>
    </source>
</evidence>
<dbReference type="EC" id="3.2.2.-" evidence="5"/>
<dbReference type="InterPro" id="IPR036995">
    <property type="entry name" value="MPG_sf"/>
</dbReference>
<dbReference type="AlphaFoldDB" id="A0A7K1Y7E8"/>
<reference evidence="6 7" key="1">
    <citation type="submission" date="2019-11" db="EMBL/GenBank/DDBJ databases">
        <title>Pedobacter sp. HMF7647 Genome sequencing and assembly.</title>
        <authorList>
            <person name="Kang H."/>
            <person name="Kim H."/>
            <person name="Joh K."/>
        </authorList>
    </citation>
    <scope>NUCLEOTIDE SEQUENCE [LARGE SCALE GENOMIC DNA]</scope>
    <source>
        <strain evidence="6 7">HMF7647</strain>
    </source>
</reference>
<keyword evidence="4 5" id="KW-0234">DNA repair</keyword>
<dbReference type="SUPFAM" id="SSF50486">
    <property type="entry name" value="FMT C-terminal domain-like"/>
    <property type="match status" value="1"/>
</dbReference>
<evidence type="ECO:0000256" key="3">
    <source>
        <dbReference type="ARBA" id="ARBA00022801"/>
    </source>
</evidence>
<dbReference type="GO" id="GO:0006284">
    <property type="term" value="P:base-excision repair"/>
    <property type="evidence" value="ECO:0007669"/>
    <property type="project" value="InterPro"/>
</dbReference>
<accession>A0A7K1Y7E8</accession>